<sequence length="88" mass="9780">MKHDEKALANTFAVFVAIIYLACGLIVAVAPNFMKLVARSWFHGIDLAESWSGRAFPGNFLLGLVTAVVGAWISGWIFARLYNFFLKK</sequence>
<proteinExistence type="predicted"/>
<dbReference type="Pfam" id="PF18926">
    <property type="entry name" value="DUF5676"/>
    <property type="match status" value="1"/>
</dbReference>
<keyword evidence="1" id="KW-0472">Membrane</keyword>
<feature type="transmembrane region" description="Helical" evidence="1">
    <location>
        <begin position="12"/>
        <end position="34"/>
    </location>
</feature>
<keyword evidence="1" id="KW-1133">Transmembrane helix</keyword>
<name>A0A1F7XE18_9BACT</name>
<organism evidence="2 3">
    <name type="scientific">Candidatus Woesebacteria bacterium RBG_16_39_8b</name>
    <dbReference type="NCBI Taxonomy" id="1802482"/>
    <lineage>
        <taxon>Bacteria</taxon>
        <taxon>Candidatus Woeseibacteriota</taxon>
    </lineage>
</organism>
<gene>
    <name evidence="2" type="ORF">A2V80_01910</name>
</gene>
<reference evidence="2 3" key="1">
    <citation type="journal article" date="2016" name="Nat. Commun.">
        <title>Thousands of microbial genomes shed light on interconnected biogeochemical processes in an aquifer system.</title>
        <authorList>
            <person name="Anantharaman K."/>
            <person name="Brown C.T."/>
            <person name="Hug L.A."/>
            <person name="Sharon I."/>
            <person name="Castelle C.J."/>
            <person name="Probst A.J."/>
            <person name="Thomas B.C."/>
            <person name="Singh A."/>
            <person name="Wilkins M.J."/>
            <person name="Karaoz U."/>
            <person name="Brodie E.L."/>
            <person name="Williams K.H."/>
            <person name="Hubbard S.S."/>
            <person name="Banfield J.F."/>
        </authorList>
    </citation>
    <scope>NUCLEOTIDE SEQUENCE [LARGE SCALE GENOMIC DNA]</scope>
</reference>
<protein>
    <recommendedName>
        <fullName evidence="4">PDGLE domain-containing protein</fullName>
    </recommendedName>
</protein>
<keyword evidence="1" id="KW-0812">Transmembrane</keyword>
<dbReference type="AlphaFoldDB" id="A0A1F7XE18"/>
<comment type="caution">
    <text evidence="2">The sequence shown here is derived from an EMBL/GenBank/DDBJ whole genome shotgun (WGS) entry which is preliminary data.</text>
</comment>
<feature type="transmembrane region" description="Helical" evidence="1">
    <location>
        <begin position="60"/>
        <end position="82"/>
    </location>
</feature>
<dbReference type="InterPro" id="IPR044020">
    <property type="entry name" value="DUF5676"/>
</dbReference>
<accession>A0A1F7XE18</accession>
<evidence type="ECO:0008006" key="4">
    <source>
        <dbReference type="Google" id="ProtNLM"/>
    </source>
</evidence>
<evidence type="ECO:0000256" key="1">
    <source>
        <dbReference type="SAM" id="Phobius"/>
    </source>
</evidence>
<evidence type="ECO:0000313" key="3">
    <source>
        <dbReference type="Proteomes" id="UP000179013"/>
    </source>
</evidence>
<evidence type="ECO:0000313" key="2">
    <source>
        <dbReference type="EMBL" id="OGM12648.1"/>
    </source>
</evidence>
<dbReference type="EMBL" id="MGFU01000018">
    <property type="protein sequence ID" value="OGM12648.1"/>
    <property type="molecule type" value="Genomic_DNA"/>
</dbReference>
<dbReference type="Proteomes" id="UP000179013">
    <property type="component" value="Unassembled WGS sequence"/>
</dbReference>